<dbReference type="OMA" id="IQGMVKR"/>
<evidence type="ECO:0000313" key="2">
    <source>
        <dbReference type="Proteomes" id="UP000005222"/>
    </source>
</evidence>
<gene>
    <name evidence="1" type="primary">Piso0_005125</name>
    <name evidence="1" type="ORF">GNLVRS01_PISO0N08351g</name>
</gene>
<dbReference type="HOGENOM" id="CLU_054132_1_0_1"/>
<accession>G8Y1C2</accession>
<dbReference type="Proteomes" id="UP000005222">
    <property type="component" value="Chromosome N"/>
</dbReference>
<dbReference type="eggNOG" id="ENOG502RXMH">
    <property type="taxonomic scope" value="Eukaryota"/>
</dbReference>
<name>G8Y1C2_PICSO</name>
<dbReference type="GO" id="GO:0005778">
    <property type="term" value="C:peroxisomal membrane"/>
    <property type="evidence" value="ECO:0007669"/>
    <property type="project" value="TreeGrafter"/>
</dbReference>
<dbReference type="PANTHER" id="PTHR15460">
    <property type="entry name" value="PEROXISOMAL MEMBRANE PROTEIN 4"/>
    <property type="match status" value="1"/>
</dbReference>
<sequence>MGVLDNPLYRPVLEAIRSSRNGIVYGGKLRFSHALVMNILYRSGPPGPRLKSVLRATKDHAEVLAAFAFLYKVIVSVLRHEKLMGPRRLALIKFIAGSFSSWIVYSQHFNVFHPGITHQVTLYCFSRVAIAVGKILLDKYLDCAQPVFQTASGDLIPFGDLKSSQQNKLRSNIYNKSWKYFAVLVWGLVMLIYDYQPQYLQSSLRHSMAYIYDVDLEHWPTWRDFFGY</sequence>
<reference evidence="1 2" key="1">
    <citation type="journal article" date="2012" name="G3 (Bethesda)">
        <title>Pichia sorbitophila, an interspecies yeast hybrid reveals early steps of genome resolution following polyploidization.</title>
        <authorList>
            <person name="Leh Louis V."/>
            <person name="Despons L."/>
            <person name="Friedrich A."/>
            <person name="Martin T."/>
            <person name="Durrens P."/>
            <person name="Casaregola S."/>
            <person name="Neuveglise C."/>
            <person name="Fairhead C."/>
            <person name="Marck C."/>
            <person name="Cruz J.A."/>
            <person name="Straub M.L."/>
            <person name="Kugler V."/>
            <person name="Sacerdot C."/>
            <person name="Uzunov Z."/>
            <person name="Thierry A."/>
            <person name="Weiss S."/>
            <person name="Bleykasten C."/>
            <person name="De Montigny J."/>
            <person name="Jacques N."/>
            <person name="Jung P."/>
            <person name="Lemaire M."/>
            <person name="Mallet S."/>
            <person name="Morel G."/>
            <person name="Richard G.F."/>
            <person name="Sarkar A."/>
            <person name="Savel G."/>
            <person name="Schacherer J."/>
            <person name="Seret M.L."/>
            <person name="Talla E."/>
            <person name="Samson G."/>
            <person name="Jubin C."/>
            <person name="Poulain J."/>
            <person name="Vacherie B."/>
            <person name="Barbe V."/>
            <person name="Pelletier E."/>
            <person name="Sherman D.J."/>
            <person name="Westhof E."/>
            <person name="Weissenbach J."/>
            <person name="Baret P.V."/>
            <person name="Wincker P."/>
            <person name="Gaillardin C."/>
            <person name="Dujon B."/>
            <person name="Souciet J.L."/>
        </authorList>
    </citation>
    <scope>NUCLEOTIDE SEQUENCE [LARGE SCALE GENOMIC DNA]</scope>
    <source>
        <strain evidence="2">ATCC MYA-4447 / BCRC 22081 / CBS 7064 / NBRC 10061 / NRRL Y-12695</strain>
    </source>
</reference>
<dbReference type="Pfam" id="PF02466">
    <property type="entry name" value="Tim17"/>
    <property type="match status" value="1"/>
</dbReference>
<proteinExistence type="predicted"/>
<dbReference type="EMBL" id="FO082046">
    <property type="protein sequence ID" value="CCE86625.1"/>
    <property type="molecule type" value="Genomic_DNA"/>
</dbReference>
<protein>
    <submittedName>
        <fullName evidence="1">Piso0_005125 protein</fullName>
    </submittedName>
</protein>
<keyword evidence="2" id="KW-1185">Reference proteome</keyword>
<dbReference type="PIRSF" id="PIRSF013674">
    <property type="entry name" value="PXMP4"/>
    <property type="match status" value="1"/>
</dbReference>
<dbReference type="OrthoDB" id="39659at2759"/>
<dbReference type="PANTHER" id="PTHR15460:SF3">
    <property type="entry name" value="PEROXISOMAL MEMBRANE PROTEIN 4"/>
    <property type="match status" value="1"/>
</dbReference>
<organism evidence="1 2">
    <name type="scientific">Pichia sorbitophila (strain ATCC MYA-4447 / BCRC 22081 / CBS 7064 / NBRC 10061 / NRRL Y-12695)</name>
    <name type="common">Hybrid yeast</name>
    <dbReference type="NCBI Taxonomy" id="559304"/>
    <lineage>
        <taxon>Eukaryota</taxon>
        <taxon>Fungi</taxon>
        <taxon>Dikarya</taxon>
        <taxon>Ascomycota</taxon>
        <taxon>Saccharomycotina</taxon>
        <taxon>Pichiomycetes</taxon>
        <taxon>Debaryomycetaceae</taxon>
        <taxon>Millerozyma</taxon>
    </lineage>
</organism>
<dbReference type="InterPro" id="IPR019531">
    <property type="entry name" value="Pmp4"/>
</dbReference>
<dbReference type="AlphaFoldDB" id="G8Y1C2"/>
<dbReference type="InParanoid" id="G8Y1C2"/>
<dbReference type="STRING" id="559304.G8Y1C2"/>
<evidence type="ECO:0000313" key="1">
    <source>
        <dbReference type="EMBL" id="CCE86625.1"/>
    </source>
</evidence>